<accession>A0A6G1GJ28</accession>
<reference evidence="2" key="1">
    <citation type="journal article" date="2020" name="Stud. Mycol.">
        <title>101 Dothideomycetes genomes: a test case for predicting lifestyles and emergence of pathogens.</title>
        <authorList>
            <person name="Haridas S."/>
            <person name="Albert R."/>
            <person name="Binder M."/>
            <person name="Bloem J."/>
            <person name="Labutti K."/>
            <person name="Salamov A."/>
            <person name="Andreopoulos B."/>
            <person name="Baker S."/>
            <person name="Barry K."/>
            <person name="Bills G."/>
            <person name="Bluhm B."/>
            <person name="Cannon C."/>
            <person name="Castanera R."/>
            <person name="Culley D."/>
            <person name="Daum C."/>
            <person name="Ezra D."/>
            <person name="Gonzalez J."/>
            <person name="Henrissat B."/>
            <person name="Kuo A."/>
            <person name="Liang C."/>
            <person name="Lipzen A."/>
            <person name="Lutzoni F."/>
            <person name="Magnuson J."/>
            <person name="Mondo S."/>
            <person name="Nolan M."/>
            <person name="Ohm R."/>
            <person name="Pangilinan J."/>
            <person name="Park H.-J."/>
            <person name="Ramirez L."/>
            <person name="Alfaro M."/>
            <person name="Sun H."/>
            <person name="Tritt A."/>
            <person name="Yoshinaga Y."/>
            <person name="Zwiers L.-H."/>
            <person name="Turgeon B."/>
            <person name="Goodwin S."/>
            <person name="Spatafora J."/>
            <person name="Crous P."/>
            <person name="Grigoriev I."/>
        </authorList>
    </citation>
    <scope>NUCLEOTIDE SEQUENCE</scope>
    <source>
        <strain evidence="2">CBS 113979</strain>
    </source>
</reference>
<dbReference type="EMBL" id="ML977216">
    <property type="protein sequence ID" value="KAF1980862.1"/>
    <property type="molecule type" value="Genomic_DNA"/>
</dbReference>
<feature type="compositionally biased region" description="Polar residues" evidence="1">
    <location>
        <begin position="1"/>
        <end position="12"/>
    </location>
</feature>
<organism evidence="2 3">
    <name type="scientific">Aulographum hederae CBS 113979</name>
    <dbReference type="NCBI Taxonomy" id="1176131"/>
    <lineage>
        <taxon>Eukaryota</taxon>
        <taxon>Fungi</taxon>
        <taxon>Dikarya</taxon>
        <taxon>Ascomycota</taxon>
        <taxon>Pezizomycotina</taxon>
        <taxon>Dothideomycetes</taxon>
        <taxon>Pleosporomycetidae</taxon>
        <taxon>Aulographales</taxon>
        <taxon>Aulographaceae</taxon>
    </lineage>
</organism>
<sequence length="241" mass="26414">MRKSTTQLTAMSAQKDLLEHRRPQDSGCPALPFLLGAIEVVQEEEEEAAEAAQEEDEEEAQGQEKDFFGDVGMGNKDLMEVGGPSGTNSLKCTPSKDLETTRMAKASKTMQSPPTPGNPTPASKTKISSRKDKAKKTTPRVSAATRTDYTGITYHELLQHPEVVSVKRFEMVSNGDFKACEKIIKVFFADGNAIVSPILSDCYNLPRGPDLVPYKPQLPPQASRAHRSCHGMGYCRLSVRI</sequence>
<evidence type="ECO:0000313" key="3">
    <source>
        <dbReference type="Proteomes" id="UP000800041"/>
    </source>
</evidence>
<dbReference type="Proteomes" id="UP000800041">
    <property type="component" value="Unassembled WGS sequence"/>
</dbReference>
<dbReference type="AlphaFoldDB" id="A0A6G1GJ28"/>
<feature type="region of interest" description="Disordered" evidence="1">
    <location>
        <begin position="1"/>
        <end position="26"/>
    </location>
</feature>
<feature type="region of interest" description="Disordered" evidence="1">
    <location>
        <begin position="42"/>
        <end position="75"/>
    </location>
</feature>
<name>A0A6G1GJ28_9PEZI</name>
<evidence type="ECO:0000256" key="1">
    <source>
        <dbReference type="SAM" id="MobiDB-lite"/>
    </source>
</evidence>
<feature type="region of interest" description="Disordered" evidence="1">
    <location>
        <begin position="102"/>
        <end position="142"/>
    </location>
</feature>
<protein>
    <submittedName>
        <fullName evidence="2">Uncharacterized protein</fullName>
    </submittedName>
</protein>
<gene>
    <name evidence="2" type="ORF">K402DRAFT_399048</name>
</gene>
<feature type="compositionally biased region" description="Acidic residues" evidence="1">
    <location>
        <begin position="42"/>
        <end position="61"/>
    </location>
</feature>
<evidence type="ECO:0000313" key="2">
    <source>
        <dbReference type="EMBL" id="KAF1980862.1"/>
    </source>
</evidence>
<keyword evidence="3" id="KW-1185">Reference proteome</keyword>
<proteinExistence type="predicted"/>